<protein>
    <recommendedName>
        <fullName evidence="4">Transmembrane protein</fullName>
    </recommendedName>
</protein>
<organism evidence="2 3">
    <name type="scientific">Dulcicalothrix desertica PCC 7102</name>
    <dbReference type="NCBI Taxonomy" id="232991"/>
    <lineage>
        <taxon>Bacteria</taxon>
        <taxon>Bacillati</taxon>
        <taxon>Cyanobacteriota</taxon>
        <taxon>Cyanophyceae</taxon>
        <taxon>Nostocales</taxon>
        <taxon>Calotrichaceae</taxon>
        <taxon>Dulcicalothrix</taxon>
    </lineage>
</organism>
<dbReference type="Proteomes" id="UP000271624">
    <property type="component" value="Unassembled WGS sequence"/>
</dbReference>
<name>A0A433UQS1_9CYAN</name>
<gene>
    <name evidence="2" type="ORF">DSM106972_088400</name>
</gene>
<reference evidence="2" key="1">
    <citation type="submission" date="2018-12" db="EMBL/GenBank/DDBJ databases">
        <authorList>
            <person name="Will S."/>
            <person name="Neumann-Schaal M."/>
            <person name="Henke P."/>
        </authorList>
    </citation>
    <scope>NUCLEOTIDE SEQUENCE</scope>
    <source>
        <strain evidence="2">PCC 7102</strain>
    </source>
</reference>
<comment type="caution">
    <text evidence="2">The sequence shown here is derived from an EMBL/GenBank/DDBJ whole genome shotgun (WGS) entry which is preliminary data.</text>
</comment>
<dbReference type="AlphaFoldDB" id="A0A433UQS1"/>
<sequence length="115" mass="13261">MEDRVNSVSLQTILNRQPLVVPYLVVLSGIAFLAMSLIWAMNTRVEEASLHFELAPSIGREKAFKTVNSVNYQTAIKIIPKQFQSTEADIKYQTKQPTHVRFVHTYRVVDMFFEE</sequence>
<keyword evidence="1" id="KW-0812">Transmembrane</keyword>
<evidence type="ECO:0000313" key="3">
    <source>
        <dbReference type="Proteomes" id="UP000271624"/>
    </source>
</evidence>
<evidence type="ECO:0000313" key="2">
    <source>
        <dbReference type="EMBL" id="RUS96169.1"/>
    </source>
</evidence>
<keyword evidence="1" id="KW-1133">Transmembrane helix</keyword>
<feature type="transmembrane region" description="Helical" evidence="1">
    <location>
        <begin position="20"/>
        <end position="40"/>
    </location>
</feature>
<keyword evidence="1" id="KW-0472">Membrane</keyword>
<evidence type="ECO:0000256" key="1">
    <source>
        <dbReference type="SAM" id="Phobius"/>
    </source>
</evidence>
<evidence type="ECO:0008006" key="4">
    <source>
        <dbReference type="Google" id="ProtNLM"/>
    </source>
</evidence>
<accession>A0A433UQS1</accession>
<proteinExistence type="predicted"/>
<dbReference type="EMBL" id="RSCL01000038">
    <property type="protein sequence ID" value="RUS96169.1"/>
    <property type="molecule type" value="Genomic_DNA"/>
</dbReference>
<keyword evidence="3" id="KW-1185">Reference proteome</keyword>
<reference evidence="2" key="2">
    <citation type="journal article" date="2019" name="Genome Biol. Evol.">
        <title>Day and night: Metabolic profiles and evolutionary relationships of six axenic non-marine cyanobacteria.</title>
        <authorList>
            <person name="Will S.E."/>
            <person name="Henke P."/>
            <person name="Boedeker C."/>
            <person name="Huang S."/>
            <person name="Brinkmann H."/>
            <person name="Rohde M."/>
            <person name="Jarek M."/>
            <person name="Friedl T."/>
            <person name="Seufert S."/>
            <person name="Schumacher M."/>
            <person name="Overmann J."/>
            <person name="Neumann-Schaal M."/>
            <person name="Petersen J."/>
        </authorList>
    </citation>
    <scope>NUCLEOTIDE SEQUENCE [LARGE SCALE GENOMIC DNA]</scope>
    <source>
        <strain evidence="2">PCC 7102</strain>
    </source>
</reference>